<accession>A0A164H1V4</accession>
<dbReference type="Pfam" id="PF17917">
    <property type="entry name" value="RT_RNaseH"/>
    <property type="match status" value="1"/>
</dbReference>
<dbReference type="GO" id="GO:0004519">
    <property type="term" value="F:endonuclease activity"/>
    <property type="evidence" value="ECO:0007669"/>
    <property type="project" value="UniProtKB-KW"/>
</dbReference>
<evidence type="ECO:0000256" key="2">
    <source>
        <dbReference type="ARBA" id="ARBA00022695"/>
    </source>
</evidence>
<feature type="domain" description="Reverse transcriptase RNase H-like" evidence="7">
    <location>
        <begin position="2"/>
        <end position="80"/>
    </location>
</feature>
<dbReference type="Proteomes" id="UP000076858">
    <property type="component" value="Unassembled WGS sequence"/>
</dbReference>
<keyword evidence="3" id="KW-0540">Nuclease</keyword>
<name>A0A164H1V4_9CRUS</name>
<keyword evidence="4" id="KW-0255">Endonuclease</keyword>
<dbReference type="SUPFAM" id="SSF56672">
    <property type="entry name" value="DNA/RNA polymerases"/>
    <property type="match status" value="1"/>
</dbReference>
<evidence type="ECO:0000313" key="8">
    <source>
        <dbReference type="EMBL" id="KZR99614.1"/>
    </source>
</evidence>
<dbReference type="GO" id="GO:0016787">
    <property type="term" value="F:hydrolase activity"/>
    <property type="evidence" value="ECO:0007669"/>
    <property type="project" value="UniProtKB-KW"/>
</dbReference>
<keyword evidence="1" id="KW-0808">Transferase</keyword>
<keyword evidence="6" id="KW-0695">RNA-directed DNA polymerase</keyword>
<protein>
    <recommendedName>
        <fullName evidence="7">Reverse transcriptase RNase H-like domain-containing protein</fullName>
    </recommendedName>
</protein>
<dbReference type="InterPro" id="IPR043502">
    <property type="entry name" value="DNA/RNA_pol_sf"/>
</dbReference>
<dbReference type="InterPro" id="IPR041373">
    <property type="entry name" value="RT_RNaseH"/>
</dbReference>
<keyword evidence="9" id="KW-1185">Reference proteome</keyword>
<organism evidence="8 9">
    <name type="scientific">Daphnia magna</name>
    <dbReference type="NCBI Taxonomy" id="35525"/>
    <lineage>
        <taxon>Eukaryota</taxon>
        <taxon>Metazoa</taxon>
        <taxon>Ecdysozoa</taxon>
        <taxon>Arthropoda</taxon>
        <taxon>Crustacea</taxon>
        <taxon>Branchiopoda</taxon>
        <taxon>Diplostraca</taxon>
        <taxon>Cladocera</taxon>
        <taxon>Anomopoda</taxon>
        <taxon>Daphniidae</taxon>
        <taxon>Daphnia</taxon>
    </lineage>
</organism>
<evidence type="ECO:0000256" key="5">
    <source>
        <dbReference type="ARBA" id="ARBA00022801"/>
    </source>
</evidence>
<reference evidence="8 9" key="1">
    <citation type="submission" date="2016-03" db="EMBL/GenBank/DDBJ databases">
        <title>EvidentialGene: Evidence-directed Construction of Genes on Genomes.</title>
        <authorList>
            <person name="Gilbert D.G."/>
            <person name="Choi J.-H."/>
            <person name="Mockaitis K."/>
            <person name="Colbourne J."/>
            <person name="Pfrender M."/>
        </authorList>
    </citation>
    <scope>NUCLEOTIDE SEQUENCE [LARGE SCALE GENOMIC DNA]</scope>
    <source>
        <strain evidence="8 9">Xinb3</strain>
        <tissue evidence="8">Complete organism</tissue>
    </source>
</reference>
<dbReference type="PANTHER" id="PTHR37984:SF5">
    <property type="entry name" value="PROTEIN NYNRIN-LIKE"/>
    <property type="match status" value="1"/>
</dbReference>
<dbReference type="Gene3D" id="1.10.340.70">
    <property type="match status" value="1"/>
</dbReference>
<evidence type="ECO:0000256" key="4">
    <source>
        <dbReference type="ARBA" id="ARBA00022759"/>
    </source>
</evidence>
<evidence type="ECO:0000256" key="3">
    <source>
        <dbReference type="ARBA" id="ARBA00022722"/>
    </source>
</evidence>
<feature type="non-terminal residue" evidence="8">
    <location>
        <position position="1"/>
    </location>
</feature>
<dbReference type="STRING" id="35525.A0A164H1V4"/>
<keyword evidence="2" id="KW-0548">Nucleotidyltransferase</keyword>
<evidence type="ECO:0000313" key="9">
    <source>
        <dbReference type="Proteomes" id="UP000076858"/>
    </source>
</evidence>
<keyword evidence="5" id="KW-0378">Hydrolase</keyword>
<dbReference type="InterPro" id="IPR050951">
    <property type="entry name" value="Retrovirus_Pol_polyprotein"/>
</dbReference>
<dbReference type="EMBL" id="LRGB01013155">
    <property type="protein sequence ID" value="KZR99614.1"/>
    <property type="molecule type" value="Genomic_DNA"/>
</dbReference>
<evidence type="ECO:0000259" key="7">
    <source>
        <dbReference type="Pfam" id="PF17917"/>
    </source>
</evidence>
<evidence type="ECO:0000256" key="6">
    <source>
        <dbReference type="ARBA" id="ARBA00022918"/>
    </source>
</evidence>
<evidence type="ECO:0000256" key="1">
    <source>
        <dbReference type="ARBA" id="ARBA00022679"/>
    </source>
</evidence>
<dbReference type="CDD" id="cd09274">
    <property type="entry name" value="RNase_HI_RT_Ty3"/>
    <property type="match status" value="1"/>
</dbReference>
<dbReference type="AlphaFoldDB" id="A0A164H1V4"/>
<comment type="caution">
    <text evidence="8">The sequence shown here is derived from an EMBL/GenBank/DDBJ whole genome shotgun (WGS) entry which is preliminary data.</text>
</comment>
<gene>
    <name evidence="8" type="ORF">APZ42_004450</name>
</gene>
<proteinExistence type="predicted"/>
<sequence>IDGVERPVAYASRLLSKSETKYSITEKECLALVWCLTKFRCFVWGCQVKVITDHQALCWLMSKRDLAGRLARWSLSLQEYDITIVYRSGKTHDNADCLSRNPLQQIEEMEDDRCFIVAAIGPNAVDILSPEENGSFIRKQRAHRDWSEKISKLEDGKERVKNFVLCNRKLYKETFKDGKNYRRLCVPVECRERILQAYHDDIVSGH</sequence>
<dbReference type="GO" id="GO:0003964">
    <property type="term" value="F:RNA-directed DNA polymerase activity"/>
    <property type="evidence" value="ECO:0007669"/>
    <property type="project" value="UniProtKB-KW"/>
</dbReference>
<dbReference type="PANTHER" id="PTHR37984">
    <property type="entry name" value="PROTEIN CBG26694"/>
    <property type="match status" value="1"/>
</dbReference>